<feature type="repeat" description="WD" evidence="3">
    <location>
        <begin position="1149"/>
        <end position="1190"/>
    </location>
</feature>
<feature type="repeat" description="WD" evidence="3">
    <location>
        <begin position="1027"/>
        <end position="1061"/>
    </location>
</feature>
<feature type="repeat" description="WD" evidence="3">
    <location>
        <begin position="978"/>
        <end position="1019"/>
    </location>
</feature>
<dbReference type="InterPro" id="IPR050349">
    <property type="entry name" value="WD_LIS1/nudF_dynein_reg"/>
</dbReference>
<accession>A0A5N5QE72</accession>
<feature type="repeat" description="WD" evidence="3">
    <location>
        <begin position="1364"/>
        <end position="1395"/>
    </location>
</feature>
<evidence type="ECO:0000256" key="3">
    <source>
        <dbReference type="PROSITE-ProRule" id="PRU00221"/>
    </source>
</evidence>
<dbReference type="SUPFAM" id="SSF50978">
    <property type="entry name" value="WD40 repeat-like"/>
    <property type="match status" value="2"/>
</dbReference>
<dbReference type="PROSITE" id="PS00678">
    <property type="entry name" value="WD_REPEATS_1"/>
    <property type="match status" value="9"/>
</dbReference>
<feature type="repeat" description="WD" evidence="3">
    <location>
        <begin position="1321"/>
        <end position="1362"/>
    </location>
</feature>
<dbReference type="SUPFAM" id="SSF52540">
    <property type="entry name" value="P-loop containing nucleoside triphosphate hydrolases"/>
    <property type="match status" value="1"/>
</dbReference>
<feature type="compositionally biased region" description="Polar residues" evidence="4">
    <location>
        <begin position="29"/>
        <end position="42"/>
    </location>
</feature>
<organism evidence="6 7">
    <name type="scientific">Ceratobasidium theobromae</name>
    <dbReference type="NCBI Taxonomy" id="1582974"/>
    <lineage>
        <taxon>Eukaryota</taxon>
        <taxon>Fungi</taxon>
        <taxon>Dikarya</taxon>
        <taxon>Basidiomycota</taxon>
        <taxon>Agaricomycotina</taxon>
        <taxon>Agaricomycetes</taxon>
        <taxon>Cantharellales</taxon>
        <taxon>Ceratobasidiaceae</taxon>
        <taxon>Ceratobasidium</taxon>
    </lineage>
</organism>
<evidence type="ECO:0000256" key="1">
    <source>
        <dbReference type="ARBA" id="ARBA00022574"/>
    </source>
</evidence>
<dbReference type="PROSITE" id="PS50082">
    <property type="entry name" value="WD_REPEATS_2"/>
    <property type="match status" value="14"/>
</dbReference>
<gene>
    <name evidence="6" type="ORF">CTheo_6737</name>
</gene>
<feature type="repeat" description="WD" evidence="3">
    <location>
        <begin position="806"/>
        <end position="847"/>
    </location>
</feature>
<dbReference type="CDD" id="cd00200">
    <property type="entry name" value="WD40"/>
    <property type="match status" value="2"/>
</dbReference>
<dbReference type="InterPro" id="IPR020472">
    <property type="entry name" value="WD40_PAC1"/>
</dbReference>
<proteinExistence type="predicted"/>
<dbReference type="InterPro" id="IPR056884">
    <property type="entry name" value="NPHP3-like_N"/>
</dbReference>
<evidence type="ECO:0000256" key="4">
    <source>
        <dbReference type="SAM" id="MobiDB-lite"/>
    </source>
</evidence>
<dbReference type="Pfam" id="PF24883">
    <property type="entry name" value="NPHP3_N"/>
    <property type="match status" value="1"/>
</dbReference>
<dbReference type="PANTHER" id="PTHR44129">
    <property type="entry name" value="WD REPEAT-CONTAINING PROTEIN POP1"/>
    <property type="match status" value="1"/>
</dbReference>
<dbReference type="InterPro" id="IPR036322">
    <property type="entry name" value="WD40_repeat_dom_sf"/>
</dbReference>
<dbReference type="Gene3D" id="2.130.10.10">
    <property type="entry name" value="YVTN repeat-like/Quinoprotein amine dehydrogenase"/>
    <property type="match status" value="6"/>
</dbReference>
<feature type="repeat" description="WD" evidence="3">
    <location>
        <begin position="1278"/>
        <end position="1319"/>
    </location>
</feature>
<feature type="repeat" description="WD" evidence="3">
    <location>
        <begin position="892"/>
        <end position="933"/>
    </location>
</feature>
<feature type="repeat" description="WD" evidence="3">
    <location>
        <begin position="1235"/>
        <end position="1276"/>
    </location>
</feature>
<keyword evidence="7" id="KW-1185">Reference proteome</keyword>
<dbReference type="PRINTS" id="PR00320">
    <property type="entry name" value="GPROTEINBRPT"/>
</dbReference>
<dbReference type="Gene3D" id="3.40.50.300">
    <property type="entry name" value="P-loop containing nucleotide triphosphate hydrolases"/>
    <property type="match status" value="1"/>
</dbReference>
<dbReference type="InterPro" id="IPR001680">
    <property type="entry name" value="WD40_rpt"/>
</dbReference>
<evidence type="ECO:0000259" key="5">
    <source>
        <dbReference type="PROSITE" id="PS50837"/>
    </source>
</evidence>
<sequence length="1490" mass="163079">MSFREKLREFKGNIKKKAHGVLANKTHVDSVQSSNPSVNIMSRESPLPDSRPTLGLSPPSSIPIPTSAPPKARSRATDDSWTYLRGFTRVLDQCAGIFGPLKTAMDELLECIEIHEGAIKGCKDYEALKVQLEGLFRDLSGHFSGNIPPTMTATMENLSDAIGNELNYITNKRNRSTTARYLESTRDLEDIMECYRRVQGHLERLKLNADLNIWKIVDESATEARLNKIATAMSARYNSAEAALIRRRECTPKTREQVLTELKHWRQDKNGGNIFWMSGMAGVGKTTIANSLCTTLDREHGLGASFFCSRLLPECRNINLLLPTIAYQLARFSVPFRSVLSKVLQRDPDIHTQSLTNQFEAMILSPLFEVAYTLPAHIVVVIDALDECDDNGGTAQILELLLTHASDLPIKFFLSSRPEPQIRRKIGGTRSQLVLHELDERVVKEDIETYLRAELRPMSISEGQLAALVERAGVLFIYAATVVRYVGAEDFSLNPRKRLETVLGASTSTSSGKNKDIDALYTTVLATAFENPALEESDKEQMKFVLHSVVCAQEPLTVDALVGLLRLDDIDQVHAALQPLWSVLNISETNKLVTPLHASFPDYILDPNRSKGYGCNAATHHGRLAELCFERINRNQRQFNICKLESSYVLDEQVPDLEERVKRAIPLDLLYASQYWAVHLESGGGANNHVSMLLEFLSKRLLLWMEILNLKKRMDTGGMQLERVRRWCIGVDCSQELKELVQDAWRFVILFATHPVSRCTPHIYVSILASWPRTQPVAGYYIPRATGLVEIKGTGVTRRQLALMSVFPTNDSIRCVNFSPDGSRIVSGSEDSTLCVRDAQTGRTIFGPLKYGRGWINSAVFSPDAKQVVSGATDNTMRILDARTGRIVLGPLTGHTNHVNAVAFSPDGTRIVSASADHTIALWDARTGEMALGPLTGHTSVVFSVVFSPDGLRIASCSKDKTICIWNAQNGAIILNPFRGHTDEVNSVAFSPDGARVVSGSDDSAIILWDAQTGQMLAGPLKGIGPVYSVAFSPNGKYIVSGHGDGVIRAWEVSSGEVVARSLEGHTRPVYSVAFSPDGTRIVSGSDDHTICVWDAQIGRKAADLFKGHTGWVICVALSPNGALIASGSADMTIFVWNAQTGQIVLGPLEGHTGLIHSIVFSPSGTHMFSSSRDKTIRGWDTQTGQLVLGPLEGHTDVIYSIAASPDGARLVSGSADQTICIWDVLAGRMILGPLKEHTDDIYSVAFSPDGTRIVSASHDKSINIWDAQTGRRVFRLSNSHTAGIDSVAFSPDGTRIVSGSEDMLIIRWDAQTGQQIANPLSGHTESIQSVAFSPDGAHIASGSADRTICIWDAQSGAMVNDILKGHTGIVFSVEFTPDGASIISGSADGTIRAWVAPDTQTSELESSSLKSPKNLAKSGAAFLSWVIDDDGWVRDGRSRPLIWLPSDLRTVLLRPQNTFLISRRGSVELDFASSRLGEAWEDCYAPSLS</sequence>
<dbReference type="InterPro" id="IPR019775">
    <property type="entry name" value="WD40_repeat_CS"/>
</dbReference>
<dbReference type="InterPro" id="IPR007111">
    <property type="entry name" value="NACHT_NTPase"/>
</dbReference>
<feature type="repeat" description="WD" evidence="3">
    <location>
        <begin position="935"/>
        <end position="976"/>
    </location>
</feature>
<dbReference type="Proteomes" id="UP000383932">
    <property type="component" value="Unassembled WGS sequence"/>
</dbReference>
<protein>
    <submittedName>
        <fullName evidence="6">Lissencephaly-1</fullName>
    </submittedName>
</protein>
<feature type="domain" description="NACHT" evidence="5">
    <location>
        <begin position="273"/>
        <end position="418"/>
    </location>
</feature>
<dbReference type="PROSITE" id="PS50837">
    <property type="entry name" value="NACHT"/>
    <property type="match status" value="1"/>
</dbReference>
<comment type="caution">
    <text evidence="6">The sequence shown here is derived from an EMBL/GenBank/DDBJ whole genome shotgun (WGS) entry which is preliminary data.</text>
</comment>
<evidence type="ECO:0000256" key="2">
    <source>
        <dbReference type="ARBA" id="ARBA00022737"/>
    </source>
</evidence>
<feature type="repeat" description="WD" evidence="3">
    <location>
        <begin position="1106"/>
        <end position="1147"/>
    </location>
</feature>
<reference evidence="6 7" key="1">
    <citation type="journal article" date="2019" name="Fungal Biol. Biotechnol.">
        <title>Draft genome sequence of fastidious pathogen Ceratobasidium theobromae, which causes vascular-streak dieback in Theobroma cacao.</title>
        <authorList>
            <person name="Ali S.S."/>
            <person name="Asman A."/>
            <person name="Shao J."/>
            <person name="Firmansyah A.P."/>
            <person name="Susilo A.W."/>
            <person name="Rosmana A."/>
            <person name="McMahon P."/>
            <person name="Junaid M."/>
            <person name="Guest D."/>
            <person name="Kheng T.Y."/>
            <person name="Meinhardt L.W."/>
            <person name="Bailey B.A."/>
        </authorList>
    </citation>
    <scope>NUCLEOTIDE SEQUENCE [LARGE SCALE GENOMIC DNA]</scope>
    <source>
        <strain evidence="6 7">CT2</strain>
    </source>
</reference>
<keyword evidence="2" id="KW-0677">Repeat</keyword>
<dbReference type="InterPro" id="IPR027417">
    <property type="entry name" value="P-loop_NTPase"/>
</dbReference>
<dbReference type="SMART" id="SM00320">
    <property type="entry name" value="WD40"/>
    <property type="match status" value="14"/>
</dbReference>
<dbReference type="EMBL" id="SSOP01000226">
    <property type="protein sequence ID" value="KAB5589813.1"/>
    <property type="molecule type" value="Genomic_DNA"/>
</dbReference>
<keyword evidence="1 3" id="KW-0853">WD repeat</keyword>
<dbReference type="SUPFAM" id="SSF82171">
    <property type="entry name" value="DPP6 N-terminal domain-like"/>
    <property type="match status" value="1"/>
</dbReference>
<feature type="region of interest" description="Disordered" evidence="4">
    <location>
        <begin position="21"/>
        <end position="75"/>
    </location>
</feature>
<feature type="repeat" description="WD" evidence="3">
    <location>
        <begin position="1063"/>
        <end position="1104"/>
    </location>
</feature>
<evidence type="ECO:0000313" key="6">
    <source>
        <dbReference type="EMBL" id="KAB5589813.1"/>
    </source>
</evidence>
<feature type="repeat" description="WD" evidence="3">
    <location>
        <begin position="1192"/>
        <end position="1233"/>
    </location>
</feature>
<evidence type="ECO:0000313" key="7">
    <source>
        <dbReference type="Proteomes" id="UP000383932"/>
    </source>
</evidence>
<dbReference type="PROSITE" id="PS50294">
    <property type="entry name" value="WD_REPEATS_REGION"/>
    <property type="match status" value="12"/>
</dbReference>
<dbReference type="OrthoDB" id="3266532at2759"/>
<feature type="repeat" description="WD" evidence="3">
    <location>
        <begin position="849"/>
        <end position="890"/>
    </location>
</feature>
<dbReference type="Pfam" id="PF00400">
    <property type="entry name" value="WD40"/>
    <property type="match status" value="14"/>
</dbReference>
<dbReference type="InterPro" id="IPR015943">
    <property type="entry name" value="WD40/YVTN_repeat-like_dom_sf"/>
</dbReference>
<name>A0A5N5QE72_9AGAM</name>